<dbReference type="PROSITE" id="PS51450">
    <property type="entry name" value="LRR"/>
    <property type="match status" value="2"/>
</dbReference>
<proteinExistence type="predicted"/>
<dbReference type="InterPro" id="IPR015381">
    <property type="entry name" value="XLF-like_N"/>
</dbReference>
<dbReference type="InterPro" id="IPR038051">
    <property type="entry name" value="XRCC4-like_N_sf"/>
</dbReference>
<evidence type="ECO:0000259" key="6">
    <source>
        <dbReference type="Pfam" id="PF09302"/>
    </source>
</evidence>
<protein>
    <submittedName>
        <fullName evidence="7">Leucine-rich repeat-containing protein C10orf11 like protein</fullName>
    </submittedName>
</protein>
<evidence type="ECO:0000256" key="3">
    <source>
        <dbReference type="ARBA" id="ARBA00023204"/>
    </source>
</evidence>
<organism evidence="7 8">
    <name type="scientific">Cyphomyrmex costatus</name>
    <dbReference type="NCBI Taxonomy" id="456900"/>
    <lineage>
        <taxon>Eukaryota</taxon>
        <taxon>Metazoa</taxon>
        <taxon>Ecdysozoa</taxon>
        <taxon>Arthropoda</taxon>
        <taxon>Hexapoda</taxon>
        <taxon>Insecta</taxon>
        <taxon>Pterygota</taxon>
        <taxon>Neoptera</taxon>
        <taxon>Endopterygota</taxon>
        <taxon>Hymenoptera</taxon>
        <taxon>Apocrita</taxon>
        <taxon>Aculeata</taxon>
        <taxon>Formicoidea</taxon>
        <taxon>Formicidae</taxon>
        <taxon>Myrmicinae</taxon>
        <taxon>Cyphomyrmex</taxon>
    </lineage>
</organism>
<comment type="subcellular location">
    <subcellularLocation>
        <location evidence="1">Nucleus</location>
    </subcellularLocation>
</comment>
<keyword evidence="5" id="KW-0175">Coiled coil</keyword>
<evidence type="ECO:0000256" key="5">
    <source>
        <dbReference type="SAM" id="Coils"/>
    </source>
</evidence>
<dbReference type="GO" id="GO:0005634">
    <property type="term" value="C:nucleus"/>
    <property type="evidence" value="ECO:0007669"/>
    <property type="project" value="UniProtKB-SubCell"/>
</dbReference>
<evidence type="ECO:0000313" key="8">
    <source>
        <dbReference type="Proteomes" id="UP000078542"/>
    </source>
</evidence>
<dbReference type="Gene3D" id="1.10.287.450">
    <property type="entry name" value="Helix hairpin bin"/>
    <property type="match status" value="1"/>
</dbReference>
<dbReference type="EMBL" id="KQ976973">
    <property type="protein sequence ID" value="KYN06732.1"/>
    <property type="molecule type" value="Genomic_DNA"/>
</dbReference>
<dbReference type="InterPro" id="IPR043313">
    <property type="entry name" value="LRMDA"/>
</dbReference>
<gene>
    <name evidence="7" type="ORF">ALC62_02391</name>
</gene>
<feature type="domain" description="XLF-like N-terminal" evidence="6">
    <location>
        <begin position="102"/>
        <end position="196"/>
    </location>
</feature>
<dbReference type="Proteomes" id="UP000078542">
    <property type="component" value="Unassembled WGS sequence"/>
</dbReference>
<dbReference type="Pfam" id="PF09302">
    <property type="entry name" value="XLF"/>
    <property type="match status" value="1"/>
</dbReference>
<keyword evidence="4" id="KW-0539">Nucleus</keyword>
<dbReference type="CDD" id="cd22285">
    <property type="entry name" value="HD_XLF_N"/>
    <property type="match status" value="1"/>
</dbReference>
<evidence type="ECO:0000313" key="7">
    <source>
        <dbReference type="EMBL" id="KYN06732.1"/>
    </source>
</evidence>
<dbReference type="Gene3D" id="3.80.10.10">
    <property type="entry name" value="Ribonuclease Inhibitor"/>
    <property type="match status" value="1"/>
</dbReference>
<dbReference type="SUPFAM" id="SSF52058">
    <property type="entry name" value="L domain-like"/>
    <property type="match status" value="1"/>
</dbReference>
<feature type="coiled-coil region" evidence="5">
    <location>
        <begin position="232"/>
        <end position="259"/>
    </location>
</feature>
<dbReference type="FunFam" id="3.80.10.10:FF:000695">
    <property type="entry name" value="leucine-rich melanocyte differentiation-associated protein"/>
    <property type="match status" value="1"/>
</dbReference>
<evidence type="ECO:0000256" key="2">
    <source>
        <dbReference type="ARBA" id="ARBA00022763"/>
    </source>
</evidence>
<feature type="non-terminal residue" evidence="7">
    <location>
        <position position="1"/>
    </location>
</feature>
<evidence type="ECO:0000256" key="1">
    <source>
        <dbReference type="ARBA" id="ARBA00004123"/>
    </source>
</evidence>
<keyword evidence="8" id="KW-1185">Reference proteome</keyword>
<dbReference type="InterPro" id="IPR032675">
    <property type="entry name" value="LRR_dom_sf"/>
</dbReference>
<accession>A0A195D1I6</accession>
<dbReference type="STRING" id="456900.A0A195D1I6"/>
<keyword evidence="3" id="KW-0234">DNA repair</keyword>
<evidence type="ECO:0000256" key="4">
    <source>
        <dbReference type="ARBA" id="ARBA00023242"/>
    </source>
</evidence>
<dbReference type="InterPro" id="IPR001611">
    <property type="entry name" value="Leu-rich_rpt"/>
</dbReference>
<name>A0A195D1I6_9HYME</name>
<keyword evidence="2" id="KW-0227">DNA damage</keyword>
<dbReference type="AlphaFoldDB" id="A0A195D1I6"/>
<dbReference type="Pfam" id="PF14580">
    <property type="entry name" value="LRR_9"/>
    <property type="match status" value="1"/>
</dbReference>
<sequence>RTDCFQDTVLVKDVGVSCNLLNKHAVEFDISISGVENYFIKQLKLEYNELLNITRKLNMYTKDILNNLSSRCRRKEQLLEKLIENHDIDMNSDCNNGQGKVWKNFKINNKDYMICFVKENESWKVLLTNLIEIWSETLTDESVFHKCQTMNPLLNLEVFDWKEVVLDMLNNIPEYMHENRLEVTTYHLELQKKKGFIKLRFLLDLLKGTPQQFWKSVTMPLCSSSMELIRRYKILLDLVKQKDEEIAEYKAEGAELIRNYIATKPFSEELFRTDDTGSTDFVNIFQSVLCFYNEITLLKSHAKLEVSSNDASGTNASKTDGNVFLDSSKNDFVQKLRQDKLNNIQGPSKVEECTANSSSKASILKISSVIYVINCAIILAWYTGQKAEKIPNGLMGVVGHDCHGLDLSYNELTTIFGIKDFEQLQELILDNNKLNNLKTLPHMPTLTTLSLNNNKISNIEKALDKIRECCPNVEYVSLLGNPGCPDQLTNPTSTDDDDYERYRLYAIHILPPSLRFLDSRRVTQQERSNANTRGRYSKTIKLVPELIRKFIPGSTQANNEFDDIYFNIHYTPLPSSLRNPHDHKGAYGKCKYRYSGKNSEGNRFISNKDL</sequence>
<dbReference type="GO" id="GO:0006303">
    <property type="term" value="P:double-strand break repair via nonhomologous end joining"/>
    <property type="evidence" value="ECO:0007669"/>
    <property type="project" value="UniProtKB-ARBA"/>
</dbReference>
<dbReference type="Gene3D" id="2.170.210.10">
    <property type="entry name" value="DNA double-strand break repair and VJ recombination XRCC4, N-terminal"/>
    <property type="match status" value="1"/>
</dbReference>
<dbReference type="PANTHER" id="PTHR46282">
    <property type="entry name" value="LEUCINE-RICH MELANOCYTE DIFFERENTIATION-ASSOCIATED PROTEIN"/>
    <property type="match status" value="1"/>
</dbReference>
<dbReference type="PANTHER" id="PTHR46282:SF2">
    <property type="entry name" value="LEUCINE-RICH MELANOCYTE DIFFERENTIATION-ASSOCIATED PROTEIN"/>
    <property type="match status" value="1"/>
</dbReference>
<reference evidence="7 8" key="1">
    <citation type="submission" date="2016-03" db="EMBL/GenBank/DDBJ databases">
        <title>Cyphomyrmex costatus WGS genome.</title>
        <authorList>
            <person name="Nygaard S."/>
            <person name="Hu H."/>
            <person name="Boomsma J."/>
            <person name="Zhang G."/>
        </authorList>
    </citation>
    <scope>NUCLEOTIDE SEQUENCE [LARGE SCALE GENOMIC DNA]</scope>
    <source>
        <strain evidence="7">MS0001</strain>
        <tissue evidence="7">Whole body</tissue>
    </source>
</reference>